<reference evidence="1 2" key="1">
    <citation type="journal article" date="2013" name="Genome Announc.">
        <title>Draft Genome Sequence of Cyclobacterium qasimii Strain M12-11BT, Isolated from Arctic Marine Sediment.</title>
        <authorList>
            <person name="Shivaji S."/>
            <person name="Ara S."/>
            <person name="Singh A."/>
            <person name="Kumar Pinnaka A."/>
        </authorList>
    </citation>
    <scope>NUCLEOTIDE SEQUENCE [LARGE SCALE GENOMIC DNA]</scope>
    <source>
        <strain evidence="1 2">M12-11B</strain>
    </source>
</reference>
<dbReference type="STRING" id="641524.ADICYQ_5439"/>
<protein>
    <submittedName>
        <fullName evidence="1">Uncharacterized protein</fullName>
    </submittedName>
</protein>
<comment type="caution">
    <text evidence="1">The sequence shown here is derived from an EMBL/GenBank/DDBJ whole genome shotgun (WGS) entry which is preliminary data.</text>
</comment>
<sequence length="41" mass="4718">MVVYSEEKSQLAHPWVLKYGYPKGIACILNINQNCVCTQKF</sequence>
<proteinExistence type="predicted"/>
<organism evidence="1 2">
    <name type="scientific">Cyclobacterium qasimii M12-11B</name>
    <dbReference type="NCBI Taxonomy" id="641524"/>
    <lineage>
        <taxon>Bacteria</taxon>
        <taxon>Pseudomonadati</taxon>
        <taxon>Bacteroidota</taxon>
        <taxon>Cytophagia</taxon>
        <taxon>Cytophagales</taxon>
        <taxon>Cyclobacteriaceae</taxon>
        <taxon>Cyclobacterium</taxon>
    </lineage>
</organism>
<accession>S7WMU4</accession>
<evidence type="ECO:0000313" key="2">
    <source>
        <dbReference type="Proteomes" id="UP000014974"/>
    </source>
</evidence>
<dbReference type="AlphaFoldDB" id="S7WMU4"/>
<gene>
    <name evidence="1" type="ORF">ADICYQ_5439</name>
</gene>
<dbReference type="Proteomes" id="UP000014974">
    <property type="component" value="Unassembled WGS sequence"/>
</dbReference>
<evidence type="ECO:0000313" key="1">
    <source>
        <dbReference type="EMBL" id="EPR65518.1"/>
    </source>
</evidence>
<name>S7WMU4_9BACT</name>
<dbReference type="EMBL" id="ATNM01000191">
    <property type="protein sequence ID" value="EPR65518.1"/>
    <property type="molecule type" value="Genomic_DNA"/>
</dbReference>